<evidence type="ECO:0000313" key="2">
    <source>
        <dbReference type="Proteomes" id="UP000309848"/>
    </source>
</evidence>
<organism evidence="1 2">
    <name type="scientific">Sphingomonas naasensis</name>
    <dbReference type="NCBI Taxonomy" id="1344951"/>
    <lineage>
        <taxon>Bacteria</taxon>
        <taxon>Pseudomonadati</taxon>
        <taxon>Pseudomonadota</taxon>
        <taxon>Alphaproteobacteria</taxon>
        <taxon>Sphingomonadales</taxon>
        <taxon>Sphingomonadaceae</taxon>
        <taxon>Sphingomonas</taxon>
    </lineage>
</organism>
<dbReference type="AlphaFoldDB" id="A0A4S1WRB1"/>
<gene>
    <name evidence="1" type="ORF">E5A74_01725</name>
</gene>
<keyword evidence="2" id="KW-1185">Reference proteome</keyword>
<dbReference type="RefSeq" id="WP_135982212.1">
    <property type="nucleotide sequence ID" value="NZ_JAASQM010000001.1"/>
</dbReference>
<sequence>MKRAPILACNTHSGTGLTAMTAVVSVTLVVMPAAAQNGPQVDLYGYVAPRCWVANPVMLQPAADTAISRPRVICNQATPRLSTNVRTLEADGTRIQRVQQSVPAQQSGRAALEIVVSPQI</sequence>
<dbReference type="OrthoDB" id="7450612at2"/>
<reference evidence="1 2" key="1">
    <citation type="submission" date="2019-04" db="EMBL/GenBank/DDBJ databases">
        <title>Sphingomonas psychrotolerans sp. nov., isolated from soil in the Tianshan Mountains, Xinjiang, China.</title>
        <authorList>
            <person name="Luo Y."/>
            <person name="Sheng H."/>
        </authorList>
    </citation>
    <scope>NUCLEOTIDE SEQUENCE [LARGE SCALE GENOMIC DNA]</scope>
    <source>
        <strain evidence="1 2">KIS18-15</strain>
    </source>
</reference>
<dbReference type="EMBL" id="SRXU01000001">
    <property type="protein sequence ID" value="TGX45918.1"/>
    <property type="molecule type" value="Genomic_DNA"/>
</dbReference>
<dbReference type="Proteomes" id="UP000309848">
    <property type="component" value="Unassembled WGS sequence"/>
</dbReference>
<accession>A0A4S1WRB1</accession>
<protein>
    <submittedName>
        <fullName evidence="1">Uncharacterized protein</fullName>
    </submittedName>
</protein>
<comment type="caution">
    <text evidence="1">The sequence shown here is derived from an EMBL/GenBank/DDBJ whole genome shotgun (WGS) entry which is preliminary data.</text>
</comment>
<proteinExistence type="predicted"/>
<evidence type="ECO:0000313" key="1">
    <source>
        <dbReference type="EMBL" id="TGX45918.1"/>
    </source>
</evidence>
<name>A0A4S1WRB1_9SPHN</name>